<feature type="region of interest" description="Disordered" evidence="1">
    <location>
        <begin position="203"/>
        <end position="242"/>
    </location>
</feature>
<dbReference type="InterPro" id="IPR047767">
    <property type="entry name" value="PSP1-like"/>
</dbReference>
<dbReference type="GO" id="GO:0005737">
    <property type="term" value="C:cytoplasm"/>
    <property type="evidence" value="ECO:0007669"/>
    <property type="project" value="TreeGrafter"/>
</dbReference>
<feature type="compositionally biased region" description="Low complexity" evidence="1">
    <location>
        <begin position="507"/>
        <end position="517"/>
    </location>
</feature>
<keyword evidence="4" id="KW-1185">Reference proteome</keyword>
<comment type="caution">
    <text evidence="3">The sequence shown here is derived from an EMBL/GenBank/DDBJ whole genome shotgun (WGS) entry which is preliminary data.</text>
</comment>
<dbReference type="AlphaFoldDB" id="J8PJB3"/>
<dbReference type="OrthoDB" id="243127at2759"/>
<feature type="compositionally biased region" description="Low complexity" evidence="1">
    <location>
        <begin position="318"/>
        <end position="336"/>
    </location>
</feature>
<sequence length="844" mass="96170">MDLPTINSTTSISDNVDLKNYYDDLLFKNNSGKSLSDLPRKLKDNCDNSGNGTVDPLAGLNNLRNSIKSDGNGMENRRTFDGADFMNRFSYLPPLQQQQQQQQQQQPQQQFSHQNGFIQEQPPSTLTSFQMSSSNSEPMSTPPASSNNNHLGPTQMNTYQAQQQLFPQFNGNSFRSKGNELPEHGKDSDYMRLMDKANINFASRSDNNFAPPSHSAGNPSNMNNQHQSPFNWQQSSHPESTIRRSSYISDTLINHQMPAIQHKHAPLQQQQQQQQQPQSYNIFNNRFSYDSFNPPHLTPKGMSDFGSGVPPPYSYDTNVNNGNNNNNNNNGGSNHNFIPAQQYRRNTQPMPNFNQNSSTFQQQSRNSNITNPLNGKCVDDAQLVQLQRSISVPSSTNSQNFQNDNSNEEIVPLDNGLVLIQGKHLSSSKTLHDLYGDCGDGYFANSSVFEFTDNIKRMLKLHDSNESYDGKNMGLIDEEGNTYQSLLNFLDVLRTCNLNYVNDPESNNGVVSNNGNNKNRRKGSFTNDLSSRNTNNSFLPYTPLVLVALKNGKLELLSTPQATNMLMKRGDLVIIDGDRGRDLVLVVEPCVDLNLALFINFLKKKIHFDSLITSESLHYRNDDFIQLLIDSKKGQKKKLNPKLYDVVELTELIIPSKQVLRFATPWEVTTNLHNKFEDELKALHIAQTKLQALNDNLKPQNANDGTSNFSNATNYPKPKLNIKILNAEFQFDRKKLTFYYICEERNDFRDLIKELFKYYKTRIWLCAIPNNLSIDSKYYNNQQKELKLSQGIVKNCNNEELMNVNEFSQNRTNNRINFAPALNEIQLDNFQIAVYKELVRELFH</sequence>
<dbReference type="Proteomes" id="UP000006968">
    <property type="component" value="Chromosome XIII"/>
</dbReference>
<feature type="compositionally biased region" description="Basic and acidic residues" evidence="1">
    <location>
        <begin position="177"/>
        <end position="190"/>
    </location>
</feature>
<dbReference type="PROSITE" id="PS51411">
    <property type="entry name" value="PSP1_C"/>
    <property type="match status" value="1"/>
</dbReference>
<reference evidence="3 4" key="1">
    <citation type="journal article" date="2013" name="BMC Genomics">
        <title>High quality de novo sequencing and assembly of the Saccharomyces arboricolus genome.</title>
        <authorList>
            <person name="Liti G."/>
            <person name="Nguyen Ba A.N."/>
            <person name="Blythe M."/>
            <person name="Mueller C.A."/>
            <person name="Bergstroem A."/>
            <person name="Cubillos F.A."/>
            <person name="Dafhnis-Calas F."/>
            <person name="Khoshraftar S."/>
            <person name="Malla S."/>
            <person name="Mehta N."/>
            <person name="Siow C.C."/>
            <person name="Warringer J."/>
            <person name="Moses A.M."/>
            <person name="Louis E.J."/>
            <person name="Nieduszynski C.A."/>
        </authorList>
    </citation>
    <scope>NUCLEOTIDE SEQUENCE [LARGE SCALE GENOMIC DNA]</scope>
    <source>
        <strain evidence="4">H-6 / AS 2.3317 / CBS 10644</strain>
    </source>
</reference>
<feature type="region of interest" description="Disordered" evidence="1">
    <location>
        <begin position="169"/>
        <end position="190"/>
    </location>
</feature>
<protein>
    <submittedName>
        <fullName evidence="3">Psp1p</fullName>
    </submittedName>
</protein>
<evidence type="ECO:0000313" key="3">
    <source>
        <dbReference type="EMBL" id="EJS42195.1"/>
    </source>
</evidence>
<feature type="compositionally biased region" description="Polar residues" evidence="1">
    <location>
        <begin position="111"/>
        <end position="154"/>
    </location>
</feature>
<name>J8PJB3_SACAR</name>
<dbReference type="PANTHER" id="PTHR43830:SF3">
    <property type="entry name" value="PROTEIN PSP1"/>
    <property type="match status" value="1"/>
</dbReference>
<feature type="region of interest" description="Disordered" evidence="1">
    <location>
        <begin position="507"/>
        <end position="531"/>
    </location>
</feature>
<proteinExistence type="predicted"/>
<organism evidence="3 4">
    <name type="scientific">Saccharomyces arboricola (strain H-6 / AS 2.3317 / CBS 10644)</name>
    <name type="common">Yeast</name>
    <dbReference type="NCBI Taxonomy" id="1160507"/>
    <lineage>
        <taxon>Eukaryota</taxon>
        <taxon>Fungi</taxon>
        <taxon>Dikarya</taxon>
        <taxon>Ascomycota</taxon>
        <taxon>Saccharomycotina</taxon>
        <taxon>Saccharomycetes</taxon>
        <taxon>Saccharomycetales</taxon>
        <taxon>Saccharomycetaceae</taxon>
        <taxon>Saccharomyces</taxon>
    </lineage>
</organism>
<dbReference type="HOGENOM" id="CLU_012771_0_0_1"/>
<accession>J8PJB3</accession>
<gene>
    <name evidence="3" type="ORF">SU7_2803</name>
</gene>
<feature type="compositionally biased region" description="Low complexity" evidence="1">
    <location>
        <begin position="352"/>
        <end position="368"/>
    </location>
</feature>
<dbReference type="InterPro" id="IPR007557">
    <property type="entry name" value="PSP1_C"/>
</dbReference>
<feature type="region of interest" description="Disordered" evidence="1">
    <location>
        <begin position="94"/>
        <end position="154"/>
    </location>
</feature>
<dbReference type="EMBL" id="ALIE01000159">
    <property type="protein sequence ID" value="EJS42195.1"/>
    <property type="molecule type" value="Genomic_DNA"/>
</dbReference>
<evidence type="ECO:0000256" key="1">
    <source>
        <dbReference type="SAM" id="MobiDB-lite"/>
    </source>
</evidence>
<dbReference type="PANTHER" id="PTHR43830">
    <property type="entry name" value="PROTEIN PSP1"/>
    <property type="match status" value="1"/>
</dbReference>
<evidence type="ECO:0000259" key="2">
    <source>
        <dbReference type="PROSITE" id="PS51411"/>
    </source>
</evidence>
<feature type="compositionally biased region" description="Low complexity" evidence="1">
    <location>
        <begin position="94"/>
        <end position="110"/>
    </location>
</feature>
<dbReference type="Pfam" id="PF04468">
    <property type="entry name" value="PSP1"/>
    <property type="match status" value="1"/>
</dbReference>
<feature type="domain" description="PSP1 C-terminal" evidence="2">
    <location>
        <begin position="657"/>
        <end position="768"/>
    </location>
</feature>
<evidence type="ECO:0000313" key="4">
    <source>
        <dbReference type="Proteomes" id="UP000006968"/>
    </source>
</evidence>
<feature type="region of interest" description="Disordered" evidence="1">
    <location>
        <begin position="285"/>
        <end position="374"/>
    </location>
</feature>